<dbReference type="Proteomes" id="UP000295252">
    <property type="component" value="Unassembled WGS sequence"/>
</dbReference>
<dbReference type="Gene3D" id="1.50.40.10">
    <property type="entry name" value="Mitochondrial carrier domain"/>
    <property type="match status" value="2"/>
</dbReference>
<dbReference type="STRING" id="49390.A0A068VGP3"/>
<dbReference type="GO" id="GO:0016020">
    <property type="term" value="C:membrane"/>
    <property type="evidence" value="ECO:0007669"/>
    <property type="project" value="UniProtKB-SubCell"/>
</dbReference>
<keyword evidence="2 5" id="KW-0812">Transmembrane</keyword>
<organism evidence="6 7">
    <name type="scientific">Coffea canephora</name>
    <name type="common">Robusta coffee</name>
    <dbReference type="NCBI Taxonomy" id="49390"/>
    <lineage>
        <taxon>Eukaryota</taxon>
        <taxon>Viridiplantae</taxon>
        <taxon>Streptophyta</taxon>
        <taxon>Embryophyta</taxon>
        <taxon>Tracheophyta</taxon>
        <taxon>Spermatophyta</taxon>
        <taxon>Magnoliopsida</taxon>
        <taxon>eudicotyledons</taxon>
        <taxon>Gunneridae</taxon>
        <taxon>Pentapetalae</taxon>
        <taxon>asterids</taxon>
        <taxon>lamiids</taxon>
        <taxon>Gentianales</taxon>
        <taxon>Rubiaceae</taxon>
        <taxon>Ixoroideae</taxon>
        <taxon>Gardenieae complex</taxon>
        <taxon>Bertiereae - Coffeeae clade</taxon>
        <taxon>Coffeeae</taxon>
        <taxon>Coffea</taxon>
    </lineage>
</organism>
<evidence type="ECO:0000313" key="7">
    <source>
        <dbReference type="Proteomes" id="UP000295252"/>
    </source>
</evidence>
<dbReference type="InterPro" id="IPR023395">
    <property type="entry name" value="MCP_dom_sf"/>
</dbReference>
<reference evidence="7" key="1">
    <citation type="journal article" date="2014" name="Science">
        <title>The coffee genome provides insight into the convergent evolution of caffeine biosynthesis.</title>
        <authorList>
            <person name="Denoeud F."/>
            <person name="Carretero-Paulet L."/>
            <person name="Dereeper A."/>
            <person name="Droc G."/>
            <person name="Guyot R."/>
            <person name="Pietrella M."/>
            <person name="Zheng C."/>
            <person name="Alberti A."/>
            <person name="Anthony F."/>
            <person name="Aprea G."/>
            <person name="Aury J.M."/>
            <person name="Bento P."/>
            <person name="Bernard M."/>
            <person name="Bocs S."/>
            <person name="Campa C."/>
            <person name="Cenci A."/>
            <person name="Combes M.C."/>
            <person name="Crouzillat D."/>
            <person name="Da Silva C."/>
            <person name="Daddiego L."/>
            <person name="De Bellis F."/>
            <person name="Dussert S."/>
            <person name="Garsmeur O."/>
            <person name="Gayraud T."/>
            <person name="Guignon V."/>
            <person name="Jahn K."/>
            <person name="Jamilloux V."/>
            <person name="Joet T."/>
            <person name="Labadie K."/>
            <person name="Lan T."/>
            <person name="Leclercq J."/>
            <person name="Lepelley M."/>
            <person name="Leroy T."/>
            <person name="Li L.T."/>
            <person name="Librado P."/>
            <person name="Lopez L."/>
            <person name="Munoz A."/>
            <person name="Noel B."/>
            <person name="Pallavicini A."/>
            <person name="Perrotta G."/>
            <person name="Poncet V."/>
            <person name="Pot D."/>
            <person name="Priyono X."/>
            <person name="Rigoreau M."/>
            <person name="Rouard M."/>
            <person name="Rozas J."/>
            <person name="Tranchant-Dubreuil C."/>
            <person name="VanBuren R."/>
            <person name="Zhang Q."/>
            <person name="Andrade A.C."/>
            <person name="Argout X."/>
            <person name="Bertrand B."/>
            <person name="de Kochko A."/>
            <person name="Graziosi G."/>
            <person name="Henry R.J."/>
            <person name="Jayarama X."/>
            <person name="Ming R."/>
            <person name="Nagai C."/>
            <person name="Rounsley S."/>
            <person name="Sankoff D."/>
            <person name="Giuliano G."/>
            <person name="Albert V.A."/>
            <person name="Wincker P."/>
            <person name="Lashermes P."/>
        </authorList>
    </citation>
    <scope>NUCLEOTIDE SEQUENCE [LARGE SCALE GENOMIC DNA]</scope>
    <source>
        <strain evidence="7">cv. DH200-94</strain>
    </source>
</reference>
<evidence type="ECO:0000313" key="6">
    <source>
        <dbReference type="EMBL" id="CDP19747.1"/>
    </source>
</evidence>
<dbReference type="AlphaFoldDB" id="A0A068VGP3"/>
<accession>A0A068VGP3</accession>
<evidence type="ECO:0000256" key="4">
    <source>
        <dbReference type="ARBA" id="ARBA00023136"/>
    </source>
</evidence>
<evidence type="ECO:0000256" key="2">
    <source>
        <dbReference type="ARBA" id="ARBA00022692"/>
    </source>
</evidence>
<dbReference type="PhylomeDB" id="A0A068VGP3"/>
<dbReference type="Gramene" id="CDP19747">
    <property type="protein sequence ID" value="CDP19747"/>
    <property type="gene ID" value="GSCOC_T00005337001"/>
</dbReference>
<comment type="subcellular location">
    <subcellularLocation>
        <location evidence="1">Membrane</location>
        <topology evidence="1">Multi-pass membrane protein</topology>
    </subcellularLocation>
</comment>
<sequence>MSQQFWHGNVPTLLMVMPYTAIQFIVLHKLKTLASSSSKSSSQGEPKLLHSPVHLTSIQVYPNMRTTFVGILQHRGIQGLYARLIVMLIEIVPYASLQFRMCDTFKR</sequence>
<name>A0A068VGP3_COFCA</name>
<keyword evidence="3" id="KW-0677">Repeat</keyword>
<feature type="transmembrane region" description="Helical" evidence="5">
    <location>
        <begin position="80"/>
        <end position="97"/>
    </location>
</feature>
<dbReference type="InParanoid" id="A0A068VGP3"/>
<evidence type="ECO:0000256" key="3">
    <source>
        <dbReference type="ARBA" id="ARBA00022737"/>
    </source>
</evidence>
<keyword evidence="4 5" id="KW-0472">Membrane</keyword>
<proteinExistence type="predicted"/>
<dbReference type="SUPFAM" id="SSF103506">
    <property type="entry name" value="Mitochondrial carrier"/>
    <property type="match status" value="1"/>
</dbReference>
<gene>
    <name evidence="6" type="ORF">GSCOC_T00005337001</name>
</gene>
<feature type="transmembrane region" description="Helical" evidence="5">
    <location>
        <begin position="12"/>
        <end position="30"/>
    </location>
</feature>
<evidence type="ECO:0000256" key="1">
    <source>
        <dbReference type="ARBA" id="ARBA00004141"/>
    </source>
</evidence>
<dbReference type="Pfam" id="PF00153">
    <property type="entry name" value="Mito_carr"/>
    <property type="match status" value="2"/>
</dbReference>
<dbReference type="EMBL" id="HG739742">
    <property type="protein sequence ID" value="CDP19747.1"/>
    <property type="molecule type" value="Genomic_DNA"/>
</dbReference>
<dbReference type="InterPro" id="IPR018108">
    <property type="entry name" value="MCP_transmembrane"/>
</dbReference>
<keyword evidence="7" id="KW-1185">Reference proteome</keyword>
<dbReference type="PANTHER" id="PTHR24089">
    <property type="entry name" value="SOLUTE CARRIER FAMILY 25"/>
    <property type="match status" value="1"/>
</dbReference>
<protein>
    <submittedName>
        <fullName evidence="6">DH200=94 genomic scaffold, scaffold_658</fullName>
    </submittedName>
</protein>
<evidence type="ECO:0000256" key="5">
    <source>
        <dbReference type="SAM" id="Phobius"/>
    </source>
</evidence>
<keyword evidence="5" id="KW-1133">Transmembrane helix</keyword>